<evidence type="ECO:0000256" key="10">
    <source>
        <dbReference type="PIRNR" id="PIRNR003097"/>
    </source>
</evidence>
<dbReference type="STRING" id="1802067.A2966_02240"/>
<evidence type="ECO:0000256" key="4">
    <source>
        <dbReference type="ARBA" id="ARBA00022475"/>
    </source>
</evidence>
<accession>A0A1F7JAL6</accession>
<evidence type="ECO:0000259" key="13">
    <source>
        <dbReference type="Pfam" id="PF18075"/>
    </source>
</evidence>
<keyword evidence="7 11" id="KW-1133">Transmembrane helix</keyword>
<evidence type="ECO:0000256" key="6">
    <source>
        <dbReference type="ARBA" id="ARBA00022692"/>
    </source>
</evidence>
<evidence type="ECO:0000256" key="9">
    <source>
        <dbReference type="ARBA" id="ARBA00023306"/>
    </source>
</evidence>
<dbReference type="EMBL" id="MGAR01000004">
    <property type="protein sequence ID" value="OGK52640.1"/>
    <property type="molecule type" value="Genomic_DNA"/>
</dbReference>
<keyword evidence="4 10" id="KW-1003">Cell membrane</keyword>
<dbReference type="GO" id="GO:0005886">
    <property type="term" value="C:plasma membrane"/>
    <property type="evidence" value="ECO:0007669"/>
    <property type="project" value="UniProtKB-SubCell"/>
</dbReference>
<evidence type="ECO:0000256" key="5">
    <source>
        <dbReference type="ARBA" id="ARBA00022618"/>
    </source>
</evidence>
<keyword evidence="9 10" id="KW-0131">Cell cycle</keyword>
<feature type="transmembrane region" description="Helical" evidence="11">
    <location>
        <begin position="215"/>
        <end position="241"/>
    </location>
</feature>
<protein>
    <recommendedName>
        <fullName evidence="3 10">Cell division protein FtsX</fullName>
    </recommendedName>
</protein>
<dbReference type="GO" id="GO:0051301">
    <property type="term" value="P:cell division"/>
    <property type="evidence" value="ECO:0007669"/>
    <property type="project" value="UniProtKB-KW"/>
</dbReference>
<dbReference type="PANTHER" id="PTHR47755">
    <property type="entry name" value="CELL DIVISION PROTEIN FTSX"/>
    <property type="match status" value="1"/>
</dbReference>
<feature type="domain" description="FtsX extracellular" evidence="13">
    <location>
        <begin position="51"/>
        <end position="142"/>
    </location>
</feature>
<feature type="transmembrane region" description="Helical" evidence="11">
    <location>
        <begin position="261"/>
        <end position="290"/>
    </location>
</feature>
<organism evidence="14 15">
    <name type="scientific">Candidatus Roizmanbacteria bacterium RIFCSPLOWO2_01_FULL_41_22</name>
    <dbReference type="NCBI Taxonomy" id="1802067"/>
    <lineage>
        <taxon>Bacteria</taxon>
        <taxon>Candidatus Roizmaniibacteriota</taxon>
    </lineage>
</organism>
<dbReference type="InterPro" id="IPR003838">
    <property type="entry name" value="ABC3_permease_C"/>
</dbReference>
<evidence type="ECO:0000256" key="2">
    <source>
        <dbReference type="ARBA" id="ARBA00007379"/>
    </source>
</evidence>
<evidence type="ECO:0000256" key="8">
    <source>
        <dbReference type="ARBA" id="ARBA00023136"/>
    </source>
</evidence>
<evidence type="ECO:0000256" key="11">
    <source>
        <dbReference type="SAM" id="Phobius"/>
    </source>
</evidence>
<gene>
    <name evidence="14" type="ORF">A2966_02240</name>
</gene>
<dbReference type="Pfam" id="PF02687">
    <property type="entry name" value="FtsX"/>
    <property type="match status" value="1"/>
</dbReference>
<dbReference type="Proteomes" id="UP000176480">
    <property type="component" value="Unassembled WGS sequence"/>
</dbReference>
<evidence type="ECO:0000256" key="7">
    <source>
        <dbReference type="ARBA" id="ARBA00022989"/>
    </source>
</evidence>
<evidence type="ECO:0000313" key="15">
    <source>
        <dbReference type="Proteomes" id="UP000176480"/>
    </source>
</evidence>
<dbReference type="AlphaFoldDB" id="A0A1F7JAL6"/>
<proteinExistence type="inferred from homology"/>
<dbReference type="InterPro" id="IPR040690">
    <property type="entry name" value="FtsX_ECD"/>
</dbReference>
<keyword evidence="5 10" id="KW-0132">Cell division</keyword>
<keyword evidence="8 10" id="KW-0472">Membrane</keyword>
<sequence>MKDVISSLKRTPYQTSAAFLVLLFTLMLSGILFVSLSFLSGLLQYVETRPQVMVYFQSKAQEGTILKVRDELMSSGKVASVKYVSKQQAFNIYKNSTKDNPLLLAMTSADILPASLEINAQKPEYLPQIADFLKKQPGVDEVQFQKNIVDRLLTLTSIVRKATVILFSYLFVMSIIVLVTTTSFKIALNKEEIELLELLGADRWYIKKPFISESVFLGLAAALLASGILVSILFSLSPFLANYLRGINELNLQVSDFTLPIWPINLIFLTTSVSIITIFGIGIAFIASYFGTERYLS</sequence>
<name>A0A1F7JAL6_9BACT</name>
<comment type="subcellular location">
    <subcellularLocation>
        <location evidence="1">Cell membrane</location>
        <topology evidence="1">Multi-pass membrane protein</topology>
    </subcellularLocation>
</comment>
<evidence type="ECO:0000256" key="3">
    <source>
        <dbReference type="ARBA" id="ARBA00021907"/>
    </source>
</evidence>
<dbReference type="InterPro" id="IPR004513">
    <property type="entry name" value="FtsX"/>
</dbReference>
<dbReference type="PIRSF" id="PIRSF003097">
    <property type="entry name" value="FtsX"/>
    <property type="match status" value="1"/>
</dbReference>
<dbReference type="Gene3D" id="3.30.70.3040">
    <property type="match status" value="1"/>
</dbReference>
<feature type="domain" description="ABC3 transporter permease C-terminal" evidence="12">
    <location>
        <begin position="169"/>
        <end position="290"/>
    </location>
</feature>
<feature type="transmembrane region" description="Helical" evidence="11">
    <location>
        <begin position="162"/>
        <end position="180"/>
    </location>
</feature>
<dbReference type="Pfam" id="PF18075">
    <property type="entry name" value="FtsX_ECD"/>
    <property type="match status" value="1"/>
</dbReference>
<evidence type="ECO:0000313" key="14">
    <source>
        <dbReference type="EMBL" id="OGK52640.1"/>
    </source>
</evidence>
<keyword evidence="6 11" id="KW-0812">Transmembrane</keyword>
<comment type="caution">
    <text evidence="14">The sequence shown here is derived from an EMBL/GenBank/DDBJ whole genome shotgun (WGS) entry which is preliminary data.</text>
</comment>
<dbReference type="PANTHER" id="PTHR47755:SF1">
    <property type="entry name" value="CELL DIVISION PROTEIN FTSX"/>
    <property type="match status" value="1"/>
</dbReference>
<comment type="similarity">
    <text evidence="2 10">Belongs to the ABC-4 integral membrane protein family. FtsX subfamily.</text>
</comment>
<feature type="transmembrane region" description="Helical" evidence="11">
    <location>
        <begin position="20"/>
        <end position="46"/>
    </location>
</feature>
<reference evidence="14 15" key="1">
    <citation type="journal article" date="2016" name="Nat. Commun.">
        <title>Thousands of microbial genomes shed light on interconnected biogeochemical processes in an aquifer system.</title>
        <authorList>
            <person name="Anantharaman K."/>
            <person name="Brown C.T."/>
            <person name="Hug L.A."/>
            <person name="Sharon I."/>
            <person name="Castelle C.J."/>
            <person name="Probst A.J."/>
            <person name="Thomas B.C."/>
            <person name="Singh A."/>
            <person name="Wilkins M.J."/>
            <person name="Karaoz U."/>
            <person name="Brodie E.L."/>
            <person name="Williams K.H."/>
            <person name="Hubbard S.S."/>
            <person name="Banfield J.F."/>
        </authorList>
    </citation>
    <scope>NUCLEOTIDE SEQUENCE [LARGE SCALE GENOMIC DNA]</scope>
</reference>
<evidence type="ECO:0000259" key="12">
    <source>
        <dbReference type="Pfam" id="PF02687"/>
    </source>
</evidence>
<evidence type="ECO:0000256" key="1">
    <source>
        <dbReference type="ARBA" id="ARBA00004651"/>
    </source>
</evidence>